<protein>
    <submittedName>
        <fullName evidence="1">Uncharacterized protein</fullName>
    </submittedName>
</protein>
<gene>
    <name evidence="1" type="ORF">LTR37_019255</name>
</gene>
<sequence>MRLQLLPMEESDLDEYLDVAWLAFKDEFMGLMYPNGFTDAAREFVKRRTLDDWQKYPERMRAMKVIDTDVSDDRSHGKIVGAAIWKFYSEDRTEEELQAEEKASEKRGLPSDCNPALAEEFYGNLAKCKREIMGGKAYVLLNILATLPEYHRRGIGGMHMRWGLEQADRLGLPSYLEATPMGRPLYTKLGYEMVRDLEFDARKYGCDHDIPHVCMLRPAQAMDGRP</sequence>
<name>A0ACC3MG62_9PEZI</name>
<dbReference type="Proteomes" id="UP001281147">
    <property type="component" value="Unassembled WGS sequence"/>
</dbReference>
<reference evidence="1" key="1">
    <citation type="submission" date="2023-07" db="EMBL/GenBank/DDBJ databases">
        <title>Black Yeasts Isolated from many extreme environments.</title>
        <authorList>
            <person name="Coleine C."/>
            <person name="Stajich J.E."/>
            <person name="Selbmann L."/>
        </authorList>
    </citation>
    <scope>NUCLEOTIDE SEQUENCE</scope>
    <source>
        <strain evidence="1">CCFEE 5714</strain>
    </source>
</reference>
<dbReference type="EMBL" id="JAUTXU010000292">
    <property type="protein sequence ID" value="KAK3687003.1"/>
    <property type="molecule type" value="Genomic_DNA"/>
</dbReference>
<evidence type="ECO:0000313" key="2">
    <source>
        <dbReference type="Proteomes" id="UP001281147"/>
    </source>
</evidence>
<organism evidence="1 2">
    <name type="scientific">Vermiconidia calcicola</name>
    <dbReference type="NCBI Taxonomy" id="1690605"/>
    <lineage>
        <taxon>Eukaryota</taxon>
        <taxon>Fungi</taxon>
        <taxon>Dikarya</taxon>
        <taxon>Ascomycota</taxon>
        <taxon>Pezizomycotina</taxon>
        <taxon>Dothideomycetes</taxon>
        <taxon>Dothideomycetidae</taxon>
        <taxon>Mycosphaerellales</taxon>
        <taxon>Extremaceae</taxon>
        <taxon>Vermiconidia</taxon>
    </lineage>
</organism>
<comment type="caution">
    <text evidence="1">The sequence shown here is derived from an EMBL/GenBank/DDBJ whole genome shotgun (WGS) entry which is preliminary data.</text>
</comment>
<proteinExistence type="predicted"/>
<accession>A0ACC3MG62</accession>
<keyword evidence="2" id="KW-1185">Reference proteome</keyword>
<evidence type="ECO:0000313" key="1">
    <source>
        <dbReference type="EMBL" id="KAK3687003.1"/>
    </source>
</evidence>